<feature type="non-terminal residue" evidence="1">
    <location>
        <position position="74"/>
    </location>
</feature>
<dbReference type="Proteomes" id="UP000789920">
    <property type="component" value="Unassembled WGS sequence"/>
</dbReference>
<evidence type="ECO:0000313" key="2">
    <source>
        <dbReference type="Proteomes" id="UP000789920"/>
    </source>
</evidence>
<proteinExistence type="predicted"/>
<organism evidence="1 2">
    <name type="scientific">Racocetra persica</name>
    <dbReference type="NCBI Taxonomy" id="160502"/>
    <lineage>
        <taxon>Eukaryota</taxon>
        <taxon>Fungi</taxon>
        <taxon>Fungi incertae sedis</taxon>
        <taxon>Mucoromycota</taxon>
        <taxon>Glomeromycotina</taxon>
        <taxon>Glomeromycetes</taxon>
        <taxon>Diversisporales</taxon>
        <taxon>Gigasporaceae</taxon>
        <taxon>Racocetra</taxon>
    </lineage>
</organism>
<evidence type="ECO:0000313" key="1">
    <source>
        <dbReference type="EMBL" id="CAG8475666.1"/>
    </source>
</evidence>
<sequence length="74" mass="8375">MLQLKSLNSDSSSDKASLPKSGKEKRKKYYCHGSQNKFMNKKQKKEVLKKLSGYDVNNDDSSDSSSVLSRRSTK</sequence>
<protein>
    <submittedName>
        <fullName evidence="1">407_t:CDS:1</fullName>
    </submittedName>
</protein>
<accession>A0ACA9KIM8</accession>
<keyword evidence="2" id="KW-1185">Reference proteome</keyword>
<name>A0ACA9KIM8_9GLOM</name>
<comment type="caution">
    <text evidence="1">The sequence shown here is derived from an EMBL/GenBank/DDBJ whole genome shotgun (WGS) entry which is preliminary data.</text>
</comment>
<reference evidence="1" key="1">
    <citation type="submission" date="2021-06" db="EMBL/GenBank/DDBJ databases">
        <authorList>
            <person name="Kallberg Y."/>
            <person name="Tangrot J."/>
            <person name="Rosling A."/>
        </authorList>
    </citation>
    <scope>NUCLEOTIDE SEQUENCE</scope>
    <source>
        <strain evidence="1">MA461A</strain>
    </source>
</reference>
<dbReference type="EMBL" id="CAJVQC010000616">
    <property type="protein sequence ID" value="CAG8475666.1"/>
    <property type="molecule type" value="Genomic_DNA"/>
</dbReference>
<gene>
    <name evidence="1" type="ORF">RPERSI_LOCUS762</name>
</gene>